<name>A0A831TCA2_9BACT</name>
<feature type="domain" description="Peptidase S9 prolyl oligopeptidase catalytic" evidence="4">
    <location>
        <begin position="486"/>
        <end position="686"/>
    </location>
</feature>
<dbReference type="AlphaFoldDB" id="A0A831TCA2"/>
<dbReference type="SUPFAM" id="SSF53474">
    <property type="entry name" value="alpha/beta-Hydrolases"/>
    <property type="match status" value="1"/>
</dbReference>
<dbReference type="SUPFAM" id="SSF82171">
    <property type="entry name" value="DPP6 N-terminal domain-like"/>
    <property type="match status" value="1"/>
</dbReference>
<protein>
    <submittedName>
        <fullName evidence="5">S9 family peptidase</fullName>
    </submittedName>
</protein>
<evidence type="ECO:0000256" key="2">
    <source>
        <dbReference type="ARBA" id="ARBA00022825"/>
    </source>
</evidence>
<dbReference type="PANTHER" id="PTHR42776:SF27">
    <property type="entry name" value="DIPEPTIDYL PEPTIDASE FAMILY MEMBER 6"/>
    <property type="match status" value="1"/>
</dbReference>
<accession>A0A831TCA2</accession>
<sequence length="687" mass="74613">MPQARPPHSRHANRIPQQDLPEVVARIPPRGLPPASGWGKVGRRSAACAREGGGSVRRYTPELAVSLQIPGDVQVSPDGRRVAWVTAPIGHAQPAPASSLWWRQVDGTNEPRQLTAGDAEDRAPRWSPDGRLIAFLSDREQRAQPDRAHQLWIIPSEGGTAQRLTGFRRGVDLPAWSPDGQALTVTVDRLILAGAEDPPVDVRVASLLPRPRVIVRIPLDGGLPSVLGPAAGHVWDYAWSPTGRELAAVVSPSDLLDSTPDQTRVILLDASTRAERELLRLARLPASLAWSPDGRRLAIVGILPGHPDDQRVILLDLSCGHVSTLDPGETTPLWAGWLGERTLLILSAAGLWTRFTRYEVETGTSCTLEPVPAGGWVTPPASLSFDRRTLGLIRQSPLSPPEVWAGPWDEGLRCLTELNPQLAGVELAPMEPVEWQASDGLAIQGWLLTPPGSHPGERLPLVVDIHGGPSAVWGATFHATWHDWGQVLAGAGFAVLLPNPRGSTGRGAAFTAANRNDLGGGDADDVLRGVDWCVAQGVADPNRLGVGGWSYGGFLTAWLIGHTDRFRAAVCGAAVTNWASKVGTTDIRPLNEERFPGPLHEQPDVYWERSPVRYLGRIKTPTLIVHGEADQRVPPGQGLELYLGLREAGVPTELVLYPRQKHAFHERAHQLDLLRRIVAWFERWLAE</sequence>
<evidence type="ECO:0000256" key="3">
    <source>
        <dbReference type="SAM" id="MobiDB-lite"/>
    </source>
</evidence>
<evidence type="ECO:0000256" key="1">
    <source>
        <dbReference type="ARBA" id="ARBA00022801"/>
    </source>
</evidence>
<dbReference type="InterPro" id="IPR011659">
    <property type="entry name" value="WD40"/>
</dbReference>
<dbReference type="InterPro" id="IPR011042">
    <property type="entry name" value="6-blade_b-propeller_TolB-like"/>
</dbReference>
<dbReference type="Gene3D" id="2.120.10.30">
    <property type="entry name" value="TolB, C-terminal domain"/>
    <property type="match status" value="2"/>
</dbReference>
<proteinExistence type="predicted"/>
<evidence type="ECO:0000313" key="5">
    <source>
        <dbReference type="EMBL" id="HEG92400.1"/>
    </source>
</evidence>
<dbReference type="InterPro" id="IPR001375">
    <property type="entry name" value="Peptidase_S9_cat"/>
</dbReference>
<dbReference type="EMBL" id="DSIY01000308">
    <property type="protein sequence ID" value="HEG92400.1"/>
    <property type="molecule type" value="Genomic_DNA"/>
</dbReference>
<keyword evidence="1" id="KW-0378">Hydrolase</keyword>
<dbReference type="PANTHER" id="PTHR42776">
    <property type="entry name" value="SERINE PEPTIDASE S9 FAMILY MEMBER"/>
    <property type="match status" value="1"/>
</dbReference>
<dbReference type="InterPro" id="IPR029058">
    <property type="entry name" value="AB_hydrolase_fold"/>
</dbReference>
<evidence type="ECO:0000259" key="4">
    <source>
        <dbReference type="Pfam" id="PF00326"/>
    </source>
</evidence>
<keyword evidence="2" id="KW-0720">Serine protease</keyword>
<feature type="region of interest" description="Disordered" evidence="3">
    <location>
        <begin position="1"/>
        <end position="43"/>
    </location>
</feature>
<dbReference type="Gene3D" id="3.40.50.1820">
    <property type="entry name" value="alpha/beta hydrolase"/>
    <property type="match status" value="1"/>
</dbReference>
<dbReference type="Pfam" id="PF00326">
    <property type="entry name" value="Peptidase_S9"/>
    <property type="match status" value="1"/>
</dbReference>
<dbReference type="GO" id="GO:0006508">
    <property type="term" value="P:proteolysis"/>
    <property type="evidence" value="ECO:0007669"/>
    <property type="project" value="InterPro"/>
</dbReference>
<organism evidence="5">
    <name type="scientific">Thermorudis peleae</name>
    <dbReference type="NCBI Taxonomy" id="1382356"/>
    <lineage>
        <taxon>Bacteria</taxon>
        <taxon>Pseudomonadati</taxon>
        <taxon>Thermomicrobiota</taxon>
        <taxon>Thermomicrobia</taxon>
        <taxon>Thermomicrobia incertae sedis</taxon>
        <taxon>Thermorudis</taxon>
    </lineage>
</organism>
<gene>
    <name evidence="5" type="ORF">ENP34_13345</name>
</gene>
<reference evidence="5" key="1">
    <citation type="journal article" date="2020" name="mSystems">
        <title>Genome- and Community-Level Interaction Insights into Carbon Utilization and Element Cycling Functions of Hydrothermarchaeota in Hydrothermal Sediment.</title>
        <authorList>
            <person name="Zhou Z."/>
            <person name="Liu Y."/>
            <person name="Xu W."/>
            <person name="Pan J."/>
            <person name="Luo Z.H."/>
            <person name="Li M."/>
        </authorList>
    </citation>
    <scope>NUCLEOTIDE SEQUENCE [LARGE SCALE GENOMIC DNA]</scope>
    <source>
        <strain evidence="5">SpSt-210</strain>
    </source>
</reference>
<dbReference type="GO" id="GO:0004252">
    <property type="term" value="F:serine-type endopeptidase activity"/>
    <property type="evidence" value="ECO:0007669"/>
    <property type="project" value="TreeGrafter"/>
</dbReference>
<comment type="caution">
    <text evidence="5">The sequence shown here is derived from an EMBL/GenBank/DDBJ whole genome shotgun (WGS) entry which is preliminary data.</text>
</comment>
<keyword evidence="2" id="KW-0645">Protease</keyword>
<dbReference type="Pfam" id="PF07676">
    <property type="entry name" value="PD40"/>
    <property type="match status" value="1"/>
</dbReference>